<keyword evidence="1 3" id="KW-0378">Hydrolase</keyword>
<dbReference type="PANTHER" id="PTHR43794">
    <property type="entry name" value="AMINOHYDROLASE SSNA-RELATED"/>
    <property type="match status" value="1"/>
</dbReference>
<reference evidence="3 4" key="1">
    <citation type="submission" date="2020-01" db="EMBL/GenBank/DDBJ databases">
        <title>Herbidospora sp. NEAU-GS84 nov., a novel actinomycete isolated from soil.</title>
        <authorList>
            <person name="Han L."/>
        </authorList>
    </citation>
    <scope>NUCLEOTIDE SEQUENCE [LARGE SCALE GENOMIC DNA]</scope>
    <source>
        <strain evidence="3 4">NEAU-GS84</strain>
    </source>
</reference>
<comment type="caution">
    <text evidence="3">The sequence shown here is derived from an EMBL/GenBank/DDBJ whole genome shotgun (WGS) entry which is preliminary data.</text>
</comment>
<dbReference type="SUPFAM" id="SSF51338">
    <property type="entry name" value="Composite domain of metallo-dependent hydrolases"/>
    <property type="match status" value="1"/>
</dbReference>
<evidence type="ECO:0000313" key="4">
    <source>
        <dbReference type="Proteomes" id="UP000479526"/>
    </source>
</evidence>
<keyword evidence="4" id="KW-1185">Reference proteome</keyword>
<dbReference type="SUPFAM" id="SSF51556">
    <property type="entry name" value="Metallo-dependent hydrolases"/>
    <property type="match status" value="1"/>
</dbReference>
<gene>
    <name evidence="3" type="ORF">GT755_24165</name>
</gene>
<dbReference type="InterPro" id="IPR050287">
    <property type="entry name" value="MTA/SAH_deaminase"/>
</dbReference>
<dbReference type="RefSeq" id="WP_161481912.1">
    <property type="nucleotide sequence ID" value="NZ_WXEW01000007.1"/>
</dbReference>
<protein>
    <submittedName>
        <fullName evidence="3">Amidohydrolase family protein</fullName>
    </submittedName>
</protein>
<dbReference type="InterPro" id="IPR006680">
    <property type="entry name" value="Amidohydro-rel"/>
</dbReference>
<evidence type="ECO:0000259" key="2">
    <source>
        <dbReference type="Pfam" id="PF01979"/>
    </source>
</evidence>
<dbReference type="InterPro" id="IPR032466">
    <property type="entry name" value="Metal_Hydrolase"/>
</dbReference>
<name>A0A7C9MZE5_9ACTN</name>
<evidence type="ECO:0000313" key="3">
    <source>
        <dbReference type="EMBL" id="NAS24771.1"/>
    </source>
</evidence>
<dbReference type="InterPro" id="IPR011059">
    <property type="entry name" value="Metal-dep_hydrolase_composite"/>
</dbReference>
<feature type="domain" description="Amidohydrolase-related" evidence="2">
    <location>
        <begin position="51"/>
        <end position="422"/>
    </location>
</feature>
<dbReference type="Gene3D" id="3.20.20.140">
    <property type="entry name" value="Metal-dependent hydrolases"/>
    <property type="match status" value="1"/>
</dbReference>
<dbReference type="PANTHER" id="PTHR43794:SF11">
    <property type="entry name" value="AMIDOHYDROLASE-RELATED DOMAIN-CONTAINING PROTEIN"/>
    <property type="match status" value="1"/>
</dbReference>
<organism evidence="3 4">
    <name type="scientific">Herbidospora solisilvae</name>
    <dbReference type="NCBI Taxonomy" id="2696284"/>
    <lineage>
        <taxon>Bacteria</taxon>
        <taxon>Bacillati</taxon>
        <taxon>Actinomycetota</taxon>
        <taxon>Actinomycetes</taxon>
        <taxon>Streptosporangiales</taxon>
        <taxon>Streptosporangiaceae</taxon>
        <taxon>Herbidospora</taxon>
    </lineage>
</organism>
<dbReference type="AlphaFoldDB" id="A0A7C9MZE5"/>
<dbReference type="Pfam" id="PF01979">
    <property type="entry name" value="Amidohydro_1"/>
    <property type="match status" value="1"/>
</dbReference>
<dbReference type="Proteomes" id="UP000479526">
    <property type="component" value="Unassembled WGS sequence"/>
</dbReference>
<dbReference type="GO" id="GO:0016810">
    <property type="term" value="F:hydrolase activity, acting on carbon-nitrogen (but not peptide) bonds"/>
    <property type="evidence" value="ECO:0007669"/>
    <property type="project" value="InterPro"/>
</dbReference>
<sequence>MSRLLIRGGTVYRADPAHTVTPGGSVLVDDGVIAGFDDAPDAEVLDATGMLVLPGFVNPHWHEMFALRYPFKGALRPPSDRGDKPAFMAHGGDIPAISMAFDRFHGLVDALTDDEALAVARYSLWTQLRSGVTTLGDVGSVNKPGALARAAREFGMRLSVSAWVSDAVCGRRTRDAAEALARVEGLMALSDTFVRVRPTAVYATNMTDELGAGLRDLCATHDLPFAAHVGALRNEAQAMEAYFGVTPVRRFADLGLLDDRFTAVHCAFATPEERDLLVRAGAHITHSPAKYGPAGESTLTETRQIPALRAAGLDVSLSTDGASLPVPGMAENMTAAWQAYTEMAADPTALLPTDALAMATRIAAKGLGFADVGSLEVGNRADLVLIRADDWRYLLNPRPLEAFLTLGGSADVETVIVNGRVVKADEETLRADYLEALRSFSVRCLGVELS</sequence>
<accession>A0A7C9MZE5</accession>
<evidence type="ECO:0000256" key="1">
    <source>
        <dbReference type="ARBA" id="ARBA00022801"/>
    </source>
</evidence>
<dbReference type="EMBL" id="WXEW01000007">
    <property type="protein sequence ID" value="NAS24771.1"/>
    <property type="molecule type" value="Genomic_DNA"/>
</dbReference>
<dbReference type="Gene3D" id="2.30.40.10">
    <property type="entry name" value="Urease, subunit C, domain 1"/>
    <property type="match status" value="1"/>
</dbReference>
<proteinExistence type="predicted"/>